<organism evidence="3 4">
    <name type="scientific">Amnibacterium endophyticum</name>
    <dbReference type="NCBI Taxonomy" id="2109337"/>
    <lineage>
        <taxon>Bacteria</taxon>
        <taxon>Bacillati</taxon>
        <taxon>Actinomycetota</taxon>
        <taxon>Actinomycetes</taxon>
        <taxon>Micrococcales</taxon>
        <taxon>Microbacteriaceae</taxon>
        <taxon>Amnibacterium</taxon>
    </lineage>
</organism>
<dbReference type="EMBL" id="JBHUEA010000010">
    <property type="protein sequence ID" value="MFD1721555.1"/>
    <property type="molecule type" value="Genomic_DNA"/>
</dbReference>
<dbReference type="Gene3D" id="3.40.50.1110">
    <property type="entry name" value="SGNH hydrolase"/>
    <property type="match status" value="1"/>
</dbReference>
<feature type="domain" description="SGNH hydrolase-type esterase" evidence="2">
    <location>
        <begin position="60"/>
        <end position="223"/>
    </location>
</feature>
<dbReference type="SUPFAM" id="SSF52266">
    <property type="entry name" value="SGNH hydrolase"/>
    <property type="match status" value="1"/>
</dbReference>
<dbReference type="InterPro" id="IPR013830">
    <property type="entry name" value="SGNH_hydro"/>
</dbReference>
<reference evidence="4" key="1">
    <citation type="journal article" date="2019" name="Int. J. Syst. Evol. Microbiol.">
        <title>The Global Catalogue of Microorganisms (GCM) 10K type strain sequencing project: providing services to taxonomists for standard genome sequencing and annotation.</title>
        <authorList>
            <consortium name="The Broad Institute Genomics Platform"/>
            <consortium name="The Broad Institute Genome Sequencing Center for Infectious Disease"/>
            <person name="Wu L."/>
            <person name="Ma J."/>
        </authorList>
    </citation>
    <scope>NUCLEOTIDE SEQUENCE [LARGE SCALE GENOMIC DNA]</scope>
    <source>
        <strain evidence="4">CGMCC 1.12471</strain>
    </source>
</reference>
<keyword evidence="1" id="KW-0732">Signal</keyword>
<keyword evidence="3" id="KW-0378">Hydrolase</keyword>
<sequence length="243" mass="24458">MSSSRPRRLTRRAGLAAAAGLLAGAGAVAARPAGPAVDSAAAAVLPPAPADGMRGPSMFVLGDSWAAGLHADPDDALGQVAARVLRSSVRVDAISGTGYLNPAGARTYPDRAAAAHGDEQLVVVQGGSNDGSQDLDALAGAVRETVARLQSGFPGAALVLLGPGPDPLPVTSGQRRVDEIIAGAAKAIGVPYVSMLQQDWIPEDRADAVIDPATAHPTPQGQEYLGIRLAAALHLVVPEVVSA</sequence>
<evidence type="ECO:0000313" key="3">
    <source>
        <dbReference type="EMBL" id="MFD1721555.1"/>
    </source>
</evidence>
<dbReference type="InterPro" id="IPR006311">
    <property type="entry name" value="TAT_signal"/>
</dbReference>
<dbReference type="Proteomes" id="UP001597347">
    <property type="component" value="Unassembled WGS sequence"/>
</dbReference>
<accession>A0ABW4LFL1</accession>
<name>A0ABW4LFL1_9MICO</name>
<evidence type="ECO:0000256" key="1">
    <source>
        <dbReference type="SAM" id="SignalP"/>
    </source>
</evidence>
<protein>
    <submittedName>
        <fullName evidence="3">SGNH/GDSL hydrolase family protein</fullName>
    </submittedName>
</protein>
<gene>
    <name evidence="3" type="ORF">ACFSBI_08335</name>
</gene>
<keyword evidence="4" id="KW-1185">Reference proteome</keyword>
<dbReference type="Pfam" id="PF13472">
    <property type="entry name" value="Lipase_GDSL_2"/>
    <property type="match status" value="1"/>
</dbReference>
<dbReference type="InterPro" id="IPR036514">
    <property type="entry name" value="SGNH_hydro_sf"/>
</dbReference>
<dbReference type="PROSITE" id="PS51318">
    <property type="entry name" value="TAT"/>
    <property type="match status" value="1"/>
</dbReference>
<feature type="chain" id="PRO_5045222099" evidence="1">
    <location>
        <begin position="30"/>
        <end position="243"/>
    </location>
</feature>
<comment type="caution">
    <text evidence="3">The sequence shown here is derived from an EMBL/GenBank/DDBJ whole genome shotgun (WGS) entry which is preliminary data.</text>
</comment>
<proteinExistence type="predicted"/>
<evidence type="ECO:0000313" key="4">
    <source>
        <dbReference type="Proteomes" id="UP001597347"/>
    </source>
</evidence>
<feature type="signal peptide" evidence="1">
    <location>
        <begin position="1"/>
        <end position="29"/>
    </location>
</feature>
<evidence type="ECO:0000259" key="2">
    <source>
        <dbReference type="Pfam" id="PF13472"/>
    </source>
</evidence>
<dbReference type="GO" id="GO:0016787">
    <property type="term" value="F:hydrolase activity"/>
    <property type="evidence" value="ECO:0007669"/>
    <property type="project" value="UniProtKB-KW"/>
</dbReference>
<dbReference type="CDD" id="cd00229">
    <property type="entry name" value="SGNH_hydrolase"/>
    <property type="match status" value="1"/>
</dbReference>
<dbReference type="RefSeq" id="WP_377933887.1">
    <property type="nucleotide sequence ID" value="NZ_JBHUEA010000010.1"/>
</dbReference>